<organism evidence="1 2">
    <name type="scientific">Tenebrio molitor</name>
    <name type="common">Yellow mealworm beetle</name>
    <dbReference type="NCBI Taxonomy" id="7067"/>
    <lineage>
        <taxon>Eukaryota</taxon>
        <taxon>Metazoa</taxon>
        <taxon>Ecdysozoa</taxon>
        <taxon>Arthropoda</taxon>
        <taxon>Hexapoda</taxon>
        <taxon>Insecta</taxon>
        <taxon>Pterygota</taxon>
        <taxon>Neoptera</taxon>
        <taxon>Endopterygota</taxon>
        <taxon>Coleoptera</taxon>
        <taxon>Polyphaga</taxon>
        <taxon>Cucujiformia</taxon>
        <taxon>Tenebrionidae</taxon>
        <taxon>Tenebrio</taxon>
    </lineage>
</organism>
<reference evidence="1" key="1">
    <citation type="journal article" date="2020" name="J Insects Food Feed">
        <title>The yellow mealworm (Tenebrio molitor) genome: a resource for the emerging insects as food and feed industry.</title>
        <authorList>
            <person name="Eriksson T."/>
            <person name="Andere A."/>
            <person name="Kelstrup H."/>
            <person name="Emery V."/>
            <person name="Picard C."/>
        </authorList>
    </citation>
    <scope>NUCLEOTIDE SEQUENCE</scope>
    <source>
        <strain evidence="1">Stoneville</strain>
        <tissue evidence="1">Whole head</tissue>
    </source>
</reference>
<protein>
    <submittedName>
        <fullName evidence="1">Uncharacterized protein</fullName>
    </submittedName>
</protein>
<gene>
    <name evidence="1" type="ORF">GEV33_005287</name>
</gene>
<name>A0A8J6HMS7_TENMO</name>
<sequence>MRFKESSKPEDCFSHPQEEYKYVTPEKIKDALEALPPTIVGQSPESWSVKESEKTYLPQTKMVRTSLFATPTQKLVESTSHTIEPQVDYYLSGVESLPSTSYASESEIHRDTTTVNFIWRTSDKSSSCIRNNFHRSIGEHFEGSSSSCEKVWFADSSNNIGSGGN</sequence>
<dbReference type="AlphaFoldDB" id="A0A8J6HMS7"/>
<proteinExistence type="predicted"/>
<dbReference type="EMBL" id="JABDTM020019353">
    <property type="protein sequence ID" value="KAH0817504.1"/>
    <property type="molecule type" value="Genomic_DNA"/>
</dbReference>
<keyword evidence="2" id="KW-1185">Reference proteome</keyword>
<dbReference type="Proteomes" id="UP000719412">
    <property type="component" value="Unassembled WGS sequence"/>
</dbReference>
<comment type="caution">
    <text evidence="1">The sequence shown here is derived from an EMBL/GenBank/DDBJ whole genome shotgun (WGS) entry which is preliminary data.</text>
</comment>
<evidence type="ECO:0000313" key="2">
    <source>
        <dbReference type="Proteomes" id="UP000719412"/>
    </source>
</evidence>
<reference evidence="1" key="2">
    <citation type="submission" date="2021-08" db="EMBL/GenBank/DDBJ databases">
        <authorList>
            <person name="Eriksson T."/>
        </authorList>
    </citation>
    <scope>NUCLEOTIDE SEQUENCE</scope>
    <source>
        <strain evidence="1">Stoneville</strain>
        <tissue evidence="1">Whole head</tissue>
    </source>
</reference>
<accession>A0A8J6HMS7</accession>
<evidence type="ECO:0000313" key="1">
    <source>
        <dbReference type="EMBL" id="KAH0817504.1"/>
    </source>
</evidence>